<keyword evidence="20" id="KW-1185">Reference proteome</keyword>
<evidence type="ECO:0000259" key="18">
    <source>
        <dbReference type="Pfam" id="PF02910"/>
    </source>
</evidence>
<dbReference type="EC" id="1.3.5.1" evidence="16"/>
<keyword evidence="8 16" id="KW-0560">Oxidoreductase</keyword>
<evidence type="ECO:0000256" key="15">
    <source>
        <dbReference type="PIRSR" id="PIRSR630664-51"/>
    </source>
</evidence>
<reference evidence="19" key="1">
    <citation type="submission" date="2023-08" db="EMBL/GenBank/DDBJ databases">
        <authorList>
            <person name="Chen Y."/>
            <person name="Shah S."/>
            <person name="Dougan E. K."/>
            <person name="Thang M."/>
            <person name="Chan C."/>
        </authorList>
    </citation>
    <scope>NUCLEOTIDE SEQUENCE</scope>
</reference>
<dbReference type="Gene3D" id="4.10.80.40">
    <property type="entry name" value="succinate dehydrogenase protein domain"/>
    <property type="match status" value="1"/>
</dbReference>
<feature type="binding site" evidence="12">
    <location>
        <position position="428"/>
    </location>
    <ligand>
        <name>substrate</name>
    </ligand>
</feature>
<dbReference type="Gene3D" id="1.20.58.100">
    <property type="entry name" value="Fumarate reductase/succinate dehydrogenase flavoprotein-like, C-terminal domain"/>
    <property type="match status" value="1"/>
</dbReference>
<evidence type="ECO:0000256" key="8">
    <source>
        <dbReference type="ARBA" id="ARBA00023002"/>
    </source>
</evidence>
<comment type="pathway">
    <text evidence="16">Carbohydrate metabolism; tricarboxylic acid cycle; fumarate from succinate (eukaryal route): step 1/1.</text>
</comment>
<proteinExistence type="inferred from homology"/>
<dbReference type="EMBL" id="CAUJNA010003629">
    <property type="protein sequence ID" value="CAJ1406429.1"/>
    <property type="molecule type" value="Genomic_DNA"/>
</dbReference>
<dbReference type="AlphaFoldDB" id="A0AA36NH48"/>
<organism evidence="19 20">
    <name type="scientific">Effrenium voratum</name>
    <dbReference type="NCBI Taxonomy" id="2562239"/>
    <lineage>
        <taxon>Eukaryota</taxon>
        <taxon>Sar</taxon>
        <taxon>Alveolata</taxon>
        <taxon>Dinophyceae</taxon>
        <taxon>Suessiales</taxon>
        <taxon>Symbiodiniaceae</taxon>
        <taxon>Effrenium</taxon>
    </lineage>
</organism>
<evidence type="ECO:0000256" key="4">
    <source>
        <dbReference type="ARBA" id="ARBA00022532"/>
    </source>
</evidence>
<evidence type="ECO:0000256" key="12">
    <source>
        <dbReference type="PIRSR" id="PIRSR611281-2"/>
    </source>
</evidence>
<sequence>MLSRLRTAGPRLASLRAPRASARSVTSTTIGGYEVFDHSYDAVVIGAGGAGLRAAAGLVGHGLKTACISKVFPTRSHTVAAQGGINGALANMTEDQWQWHAYDTVKGADWLGDQDAIQHMCRLAPEVILELESFGLPFSRTPEGKIYQRAFGGQSLKFGKGGQAYRCAAAADRTGHAILHTLYGMALKFDCLFFVEYFAMDLIMSDDGKCLGCVAMCMEDGSIHRFGAHSTIVATGGFGRAYQSCTSAHTCTGDGSAMASRAGLPMQDLEFVQFHPTGIFPAGCLLTEGCRGEGGILRNSEGEPFMARYAPTAKDLASRDVVSRAMTLEIREGRGVGPNKDHIYLHLDHLPPETLAERLPGISETAKIFAGVDVTKEPAPVLPTVHYNMGGIPTNWKTQVVKDAESTVVPGLLAAGEAGCASVHGANRLGANSLLDLVVFGRQAADTTAELVKPNSPPVVLPKNAGEASIARMDKIRHAKGAIPTADLRRELQVNMQKYAPVYRNADDLKKGKDVIMEVMKKYKDVGITDRTMVWNTDLIETLELENLINQAAQEMFAAEARQESRGAHAHENFPDRDDENWMKHTLSWLDKPYVEDAKVILKYRSVIDQPLDKEMHHVPPAKRVY</sequence>
<evidence type="ECO:0000256" key="2">
    <source>
        <dbReference type="ARBA" id="ARBA00008040"/>
    </source>
</evidence>
<feature type="binding site" evidence="12">
    <location>
        <position position="275"/>
    </location>
    <ligand>
        <name>substrate</name>
    </ligand>
</feature>
<dbReference type="Pfam" id="PF00890">
    <property type="entry name" value="FAD_binding_2"/>
    <property type="match status" value="1"/>
</dbReference>
<feature type="modified residue" description="Tele-8alpha-FAD histidine" evidence="14">
    <location>
        <position position="77"/>
    </location>
</feature>
<dbReference type="FunFam" id="3.90.700.10:FF:000001">
    <property type="entry name" value="Mitochondrial succinate dehydrogenase flavoprotein subunit"/>
    <property type="match status" value="1"/>
</dbReference>
<name>A0AA36NH48_9DINO</name>
<dbReference type="GO" id="GO:0005743">
    <property type="term" value="C:mitochondrial inner membrane"/>
    <property type="evidence" value="ECO:0007669"/>
    <property type="project" value="UniProtKB-SubCell"/>
</dbReference>
<feature type="active site" description="Proton acceptor" evidence="11">
    <location>
        <position position="319"/>
    </location>
</feature>
<dbReference type="InterPro" id="IPR003953">
    <property type="entry name" value="FAD-dep_OxRdtase_2_FAD-bd"/>
</dbReference>
<dbReference type="NCBIfam" id="TIGR01812">
    <property type="entry name" value="sdhA_frdA_Gneg"/>
    <property type="match status" value="1"/>
</dbReference>
<comment type="subcellular location">
    <subcellularLocation>
        <location evidence="1">Membrane</location>
        <topology evidence="1">Peripheral membrane protein</topology>
    </subcellularLocation>
    <subcellularLocation>
        <location evidence="16">Mitochondrion inner membrane</location>
        <topology evidence="16">Peripheral membrane protein</topology>
        <orientation evidence="16">Matrix side</orientation>
    </subcellularLocation>
</comment>
<dbReference type="GO" id="GO:0009055">
    <property type="term" value="F:electron transfer activity"/>
    <property type="evidence" value="ECO:0007669"/>
    <property type="project" value="TreeGrafter"/>
</dbReference>
<dbReference type="FunFam" id="4.10.80.40:FF:000002">
    <property type="entry name" value="Succinate dehydrogenase [ubiquinone] flavoprotein subunit, mitochondrial"/>
    <property type="match status" value="1"/>
</dbReference>
<feature type="domain" description="FAD-dependent oxidoreductase 2 FAD-binding" evidence="17">
    <location>
        <begin position="41"/>
        <end position="434"/>
    </location>
</feature>
<dbReference type="PIRSF" id="PIRSF000171">
    <property type="entry name" value="SDHA_APRA_LASPO"/>
    <property type="match status" value="1"/>
</dbReference>
<keyword evidence="9 16" id="KW-0472">Membrane</keyword>
<evidence type="ECO:0000256" key="7">
    <source>
        <dbReference type="ARBA" id="ARBA00022982"/>
    </source>
</evidence>
<accession>A0AA36NH48</accession>
<evidence type="ECO:0000256" key="10">
    <source>
        <dbReference type="ARBA" id="ARBA00049220"/>
    </source>
</evidence>
<evidence type="ECO:0000256" key="1">
    <source>
        <dbReference type="ARBA" id="ARBA00004170"/>
    </source>
</evidence>
<keyword evidence="16" id="KW-0809">Transit peptide</keyword>
<evidence type="ECO:0000256" key="11">
    <source>
        <dbReference type="PIRSR" id="PIRSR000171-1"/>
    </source>
</evidence>
<evidence type="ECO:0000256" key="16">
    <source>
        <dbReference type="RuleBase" id="RU362051"/>
    </source>
</evidence>
<keyword evidence="7 16" id="KW-0249">Electron transport</keyword>
<evidence type="ECO:0000313" key="19">
    <source>
        <dbReference type="EMBL" id="CAJ1406429.1"/>
    </source>
</evidence>
<feature type="domain" description="Fumarate reductase/succinate dehydrogenase flavoprotein-like C-terminal" evidence="18">
    <location>
        <begin position="489"/>
        <end position="626"/>
    </location>
</feature>
<keyword evidence="3 16" id="KW-0813">Transport</keyword>
<evidence type="ECO:0000256" key="9">
    <source>
        <dbReference type="ARBA" id="ARBA00023136"/>
    </source>
</evidence>
<dbReference type="InterPro" id="IPR003952">
    <property type="entry name" value="FRD_SDH_FAD_BS"/>
</dbReference>
<dbReference type="Gene3D" id="3.50.50.60">
    <property type="entry name" value="FAD/NAD(P)-binding domain"/>
    <property type="match status" value="1"/>
</dbReference>
<feature type="binding site" evidence="15">
    <location>
        <position position="254"/>
    </location>
    <ligand>
        <name>substrate</name>
    </ligand>
</feature>
<evidence type="ECO:0000313" key="20">
    <source>
        <dbReference type="Proteomes" id="UP001178507"/>
    </source>
</evidence>
<dbReference type="PANTHER" id="PTHR11632:SF51">
    <property type="entry name" value="SUCCINATE DEHYDROGENASE [UBIQUINONE] FLAVOPROTEIN SUBUNIT, MITOCHONDRIAL"/>
    <property type="match status" value="1"/>
</dbReference>
<feature type="binding site" evidence="13">
    <location>
        <begin position="433"/>
        <end position="434"/>
    </location>
    <ligand>
        <name>FAD</name>
        <dbReference type="ChEBI" id="CHEBI:57692"/>
    </ligand>
</feature>
<dbReference type="GO" id="GO:0008177">
    <property type="term" value="F:succinate dehydrogenase (quinone) activity"/>
    <property type="evidence" value="ECO:0007669"/>
    <property type="project" value="UniProtKB-EC"/>
</dbReference>
<comment type="caution">
    <text evidence="19">The sequence shown here is derived from an EMBL/GenBank/DDBJ whole genome shotgun (WGS) entry which is preliminary data.</text>
</comment>
<dbReference type="PANTHER" id="PTHR11632">
    <property type="entry name" value="SUCCINATE DEHYDROGENASE 2 FLAVOPROTEIN SUBUNIT"/>
    <property type="match status" value="1"/>
</dbReference>
<feature type="binding site" evidence="12">
    <location>
        <position position="386"/>
    </location>
    <ligand>
        <name>substrate</name>
    </ligand>
</feature>
<dbReference type="InterPro" id="IPR036188">
    <property type="entry name" value="FAD/NAD-bd_sf"/>
</dbReference>
<dbReference type="GO" id="GO:0050660">
    <property type="term" value="F:flavin adenine dinucleotide binding"/>
    <property type="evidence" value="ECO:0007669"/>
    <property type="project" value="InterPro"/>
</dbReference>
<dbReference type="InterPro" id="IPR030664">
    <property type="entry name" value="SdhA/FrdA/AprA"/>
</dbReference>
<dbReference type="SUPFAM" id="SSF56425">
    <property type="entry name" value="Succinate dehydrogenase/fumarate reductase flavoprotein, catalytic domain"/>
    <property type="match status" value="1"/>
</dbReference>
<dbReference type="Pfam" id="PF02910">
    <property type="entry name" value="Succ_DH_flav_C"/>
    <property type="match status" value="1"/>
</dbReference>
<feature type="binding site" evidence="12">
    <location>
        <position position="287"/>
    </location>
    <ligand>
        <name>substrate</name>
    </ligand>
</feature>
<keyword evidence="4 16" id="KW-0816">Tricarboxylic acid cycle</keyword>
<evidence type="ECO:0000256" key="13">
    <source>
        <dbReference type="PIRSR" id="PIRSR611281-3"/>
    </source>
</evidence>
<dbReference type="GO" id="GO:0006121">
    <property type="term" value="P:mitochondrial electron transport, succinate to ubiquinone"/>
    <property type="evidence" value="ECO:0007669"/>
    <property type="project" value="TreeGrafter"/>
</dbReference>
<dbReference type="Gene3D" id="3.90.700.10">
    <property type="entry name" value="Succinate dehydrogenase/fumarate reductase flavoprotein, catalytic domain"/>
    <property type="match status" value="1"/>
</dbReference>
<dbReference type="InterPro" id="IPR011281">
    <property type="entry name" value="Succ_DH_flav_su_fwd"/>
</dbReference>
<keyword evidence="6 13" id="KW-0274">FAD</keyword>
<protein>
    <recommendedName>
        <fullName evidence="16">Succinate dehydrogenase [ubiquinone] flavoprotein subunit, mitochondrial</fullName>
        <ecNumber evidence="16">1.3.5.1</ecNumber>
    </recommendedName>
</protein>
<feature type="binding site" evidence="13">
    <location>
        <begin position="69"/>
        <end position="84"/>
    </location>
    <ligand>
        <name>FAD</name>
        <dbReference type="ChEBI" id="CHEBI:57692"/>
    </ligand>
</feature>
<dbReference type="InterPro" id="IPR015939">
    <property type="entry name" value="Fum_Rdtase/Succ_DH_flav-like_C"/>
</dbReference>
<dbReference type="NCBIfam" id="TIGR01816">
    <property type="entry name" value="sdhA_forward"/>
    <property type="match status" value="1"/>
</dbReference>
<evidence type="ECO:0000256" key="14">
    <source>
        <dbReference type="PIRSR" id="PIRSR611281-4"/>
    </source>
</evidence>
<dbReference type="InterPro" id="IPR027477">
    <property type="entry name" value="Succ_DH/fumarate_Rdtase_cat_sf"/>
</dbReference>
<gene>
    <name evidence="19" type="ORF">EVOR1521_LOCUS28396</name>
</gene>
<feature type="binding site" evidence="13">
    <location>
        <position position="417"/>
    </location>
    <ligand>
        <name>FAD</name>
        <dbReference type="ChEBI" id="CHEBI:57692"/>
    </ligand>
</feature>
<dbReference type="InterPro" id="IPR037099">
    <property type="entry name" value="Fum_R/Succ_DH_flav-like_C_sf"/>
</dbReference>
<feature type="binding site" evidence="13">
    <location>
        <position position="254"/>
    </location>
    <ligand>
        <name>FAD</name>
        <dbReference type="ChEBI" id="CHEBI:57692"/>
    </ligand>
</feature>
<comment type="catalytic activity">
    <reaction evidence="10 16">
        <text>a quinone + succinate = fumarate + a quinol</text>
        <dbReference type="Rhea" id="RHEA:40523"/>
        <dbReference type="ChEBI" id="CHEBI:24646"/>
        <dbReference type="ChEBI" id="CHEBI:29806"/>
        <dbReference type="ChEBI" id="CHEBI:30031"/>
        <dbReference type="ChEBI" id="CHEBI:132124"/>
        <dbReference type="EC" id="1.3.5.1"/>
    </reaction>
</comment>
<dbReference type="FunFam" id="1.20.58.100:FF:000001">
    <property type="entry name" value="Succinate dehydrogenase flavoprotein subunit (SdhA)"/>
    <property type="match status" value="1"/>
</dbReference>
<evidence type="ECO:0000256" key="5">
    <source>
        <dbReference type="ARBA" id="ARBA00022630"/>
    </source>
</evidence>
<comment type="cofactor">
    <cofactor evidence="13">
        <name>FAD</name>
        <dbReference type="ChEBI" id="CHEBI:57692"/>
    </cofactor>
    <text evidence="13">Flavinylated by SdhE, about 5% flavinylation occurs in the absence of SdhE.</text>
</comment>
<keyword evidence="5 13" id="KW-0285">Flavoprotein</keyword>
<dbReference type="InterPro" id="IPR014006">
    <property type="entry name" value="Succ_Dhase_FrdA_Gneg"/>
</dbReference>
<comment type="similarity">
    <text evidence="2 16">Belongs to the FAD-dependent oxidoreductase 2 family. FRD/SDH subfamily.</text>
</comment>
<dbReference type="GO" id="GO:0006099">
    <property type="term" value="P:tricarboxylic acid cycle"/>
    <property type="evidence" value="ECO:0007669"/>
    <property type="project" value="UniProtKB-KW"/>
</dbReference>
<evidence type="ECO:0000256" key="6">
    <source>
        <dbReference type="ARBA" id="ARBA00022827"/>
    </source>
</evidence>
<dbReference type="SUPFAM" id="SSF46977">
    <property type="entry name" value="Succinate dehydrogenase/fumarate reductase flavoprotein C-terminal domain"/>
    <property type="match status" value="1"/>
</dbReference>
<evidence type="ECO:0000259" key="17">
    <source>
        <dbReference type="Pfam" id="PF00890"/>
    </source>
</evidence>
<comment type="function">
    <text evidence="16">Flavoprotein (FP) subunit of succinate dehydrogenase (SDH) that is involved in complex II of the mitochondrial electron transport chain and is responsible for transferring electrons from succinate to ubiquinone (coenzyme Q).</text>
</comment>
<feature type="binding site" evidence="13">
    <location>
        <begin position="46"/>
        <end position="51"/>
    </location>
    <ligand>
        <name>FAD</name>
        <dbReference type="ChEBI" id="CHEBI:57692"/>
    </ligand>
</feature>
<dbReference type="SUPFAM" id="SSF51905">
    <property type="entry name" value="FAD/NAD(P)-binding domain"/>
    <property type="match status" value="1"/>
</dbReference>
<dbReference type="PROSITE" id="PS00504">
    <property type="entry name" value="FRD_SDH_FAD_BINDING"/>
    <property type="match status" value="1"/>
</dbReference>
<dbReference type="Proteomes" id="UP001178507">
    <property type="component" value="Unassembled WGS sequence"/>
</dbReference>
<evidence type="ECO:0000256" key="3">
    <source>
        <dbReference type="ARBA" id="ARBA00022448"/>
    </source>
</evidence>